<sequence length="207" mass="23281">MIRIPLERTVILSIHDTITIAVVIAKIWVHVTICVSRQCTQIAISGLIDIEHAVVVAILVECVDRTISIRIRKSRQRHERRIHSFTSLRRLRTSTLLSHAISRFDTVPYTIAVAVGCIPPHIHHRFVDIKQAIPISIATGRQIAFTCITYSIAVHVQLSGVGSTWTLILPIAHKITIHIDVTDIAQHIAIHILLHRILHKVTIIPKI</sequence>
<dbReference type="AlphaFoldDB" id="S4Y9U9"/>
<evidence type="ECO:0000313" key="2">
    <source>
        <dbReference type="Proteomes" id="UP000014803"/>
    </source>
</evidence>
<protein>
    <submittedName>
        <fullName evidence="1">Uncharacterized protein</fullName>
    </submittedName>
</protein>
<evidence type="ECO:0000313" key="1">
    <source>
        <dbReference type="EMBL" id="AGP42307.1"/>
    </source>
</evidence>
<proteinExistence type="predicted"/>
<dbReference type="HOGENOM" id="CLU_1325635_0_0_7"/>
<accession>S4Y9U9</accession>
<dbReference type="EMBL" id="CP003969">
    <property type="protein sequence ID" value="AGP42307.1"/>
    <property type="molecule type" value="Genomic_DNA"/>
</dbReference>
<dbReference type="Proteomes" id="UP000014803">
    <property type="component" value="Chromosome"/>
</dbReference>
<organism evidence="1 2">
    <name type="scientific">Sorangium cellulosum So0157-2</name>
    <dbReference type="NCBI Taxonomy" id="1254432"/>
    <lineage>
        <taxon>Bacteria</taxon>
        <taxon>Pseudomonadati</taxon>
        <taxon>Myxococcota</taxon>
        <taxon>Polyangia</taxon>
        <taxon>Polyangiales</taxon>
        <taxon>Polyangiaceae</taxon>
        <taxon>Sorangium</taxon>
    </lineage>
</organism>
<dbReference type="KEGG" id="scu:SCE1572_52095"/>
<name>S4Y9U9_SORCE</name>
<gene>
    <name evidence="1" type="ORF">SCE1572_52095</name>
</gene>
<reference evidence="1 2" key="1">
    <citation type="journal article" date="2013" name="Sci. Rep.">
        <title>Extraordinary expansion of a Sorangium cellulosum genome from an alkaline milieu.</title>
        <authorList>
            <person name="Han K."/>
            <person name="Li Z.F."/>
            <person name="Peng R."/>
            <person name="Zhu L.P."/>
            <person name="Zhou T."/>
            <person name="Wang L.G."/>
            <person name="Li S.G."/>
            <person name="Zhang X.B."/>
            <person name="Hu W."/>
            <person name="Wu Z.H."/>
            <person name="Qin N."/>
            <person name="Li Y.Z."/>
        </authorList>
    </citation>
    <scope>NUCLEOTIDE SEQUENCE [LARGE SCALE GENOMIC DNA]</scope>
    <source>
        <strain evidence="1 2">So0157-2</strain>
    </source>
</reference>